<dbReference type="PANTHER" id="PTHR10622">
    <property type="entry name" value="HET DOMAIN-CONTAINING PROTEIN"/>
    <property type="match status" value="1"/>
</dbReference>
<dbReference type="Pfam" id="PF06985">
    <property type="entry name" value="HET"/>
    <property type="match status" value="1"/>
</dbReference>
<dbReference type="Proteomes" id="UP000800036">
    <property type="component" value="Unassembled WGS sequence"/>
</dbReference>
<gene>
    <name evidence="2" type="ORF">BU23DRAFT_581699</name>
</gene>
<protein>
    <submittedName>
        <fullName evidence="2">HET-domain-containing protein</fullName>
    </submittedName>
</protein>
<dbReference type="EMBL" id="ML976694">
    <property type="protein sequence ID" value="KAF1971331.1"/>
    <property type="molecule type" value="Genomic_DNA"/>
</dbReference>
<dbReference type="AlphaFoldDB" id="A0A6A5V263"/>
<keyword evidence="3" id="KW-1185">Reference proteome</keyword>
<organism evidence="2 3">
    <name type="scientific">Bimuria novae-zelandiae CBS 107.79</name>
    <dbReference type="NCBI Taxonomy" id="1447943"/>
    <lineage>
        <taxon>Eukaryota</taxon>
        <taxon>Fungi</taxon>
        <taxon>Dikarya</taxon>
        <taxon>Ascomycota</taxon>
        <taxon>Pezizomycotina</taxon>
        <taxon>Dothideomycetes</taxon>
        <taxon>Pleosporomycetidae</taxon>
        <taxon>Pleosporales</taxon>
        <taxon>Massarineae</taxon>
        <taxon>Didymosphaeriaceae</taxon>
        <taxon>Bimuria</taxon>
    </lineage>
</organism>
<dbReference type="InterPro" id="IPR010730">
    <property type="entry name" value="HET"/>
</dbReference>
<dbReference type="OrthoDB" id="674604at2759"/>
<name>A0A6A5V263_9PLEO</name>
<reference evidence="2" key="1">
    <citation type="journal article" date="2020" name="Stud. Mycol.">
        <title>101 Dothideomycetes genomes: a test case for predicting lifestyles and emergence of pathogens.</title>
        <authorList>
            <person name="Haridas S."/>
            <person name="Albert R."/>
            <person name="Binder M."/>
            <person name="Bloem J."/>
            <person name="Labutti K."/>
            <person name="Salamov A."/>
            <person name="Andreopoulos B."/>
            <person name="Baker S."/>
            <person name="Barry K."/>
            <person name="Bills G."/>
            <person name="Bluhm B."/>
            <person name="Cannon C."/>
            <person name="Castanera R."/>
            <person name="Culley D."/>
            <person name="Daum C."/>
            <person name="Ezra D."/>
            <person name="Gonzalez J."/>
            <person name="Henrissat B."/>
            <person name="Kuo A."/>
            <person name="Liang C."/>
            <person name="Lipzen A."/>
            <person name="Lutzoni F."/>
            <person name="Magnuson J."/>
            <person name="Mondo S."/>
            <person name="Nolan M."/>
            <person name="Ohm R."/>
            <person name="Pangilinan J."/>
            <person name="Park H.-J."/>
            <person name="Ramirez L."/>
            <person name="Alfaro M."/>
            <person name="Sun H."/>
            <person name="Tritt A."/>
            <person name="Yoshinaga Y."/>
            <person name="Zwiers L.-H."/>
            <person name="Turgeon B."/>
            <person name="Goodwin S."/>
            <person name="Spatafora J."/>
            <person name="Crous P."/>
            <person name="Grigoriev I."/>
        </authorList>
    </citation>
    <scope>NUCLEOTIDE SEQUENCE</scope>
    <source>
        <strain evidence="2">CBS 107.79</strain>
    </source>
</reference>
<sequence length="230" mass="26548">MRLLTLRDDDQLSLDEFPGDDIPTYTILSHTRGTDHKEVTFKDIIKGRGKDKAGYSKILFYGRQAAKDGLQYFWVDTCCIDKSSSAELQDATNSMFRWFQDAAKCYVYLSDVAVSSSIGRDLSSQRTWKPVFLRSRWFTRVWTLQELIAPKSVEFFSAEGELLGDKNSLFSVNETMSWAERRETKRKEDAVYSLLGLFDIHMPLIYGEGRKKAFIMLQKEINQTLKAECE</sequence>
<proteinExistence type="predicted"/>
<dbReference type="PANTHER" id="PTHR10622:SF10">
    <property type="entry name" value="HET DOMAIN-CONTAINING PROTEIN"/>
    <property type="match status" value="1"/>
</dbReference>
<accession>A0A6A5V263</accession>
<evidence type="ECO:0000313" key="3">
    <source>
        <dbReference type="Proteomes" id="UP000800036"/>
    </source>
</evidence>
<feature type="domain" description="Heterokaryon incompatibility" evidence="1">
    <location>
        <begin position="25"/>
        <end position="116"/>
    </location>
</feature>
<evidence type="ECO:0000313" key="2">
    <source>
        <dbReference type="EMBL" id="KAF1971331.1"/>
    </source>
</evidence>
<evidence type="ECO:0000259" key="1">
    <source>
        <dbReference type="Pfam" id="PF06985"/>
    </source>
</evidence>